<dbReference type="InterPro" id="IPR029063">
    <property type="entry name" value="SAM-dependent_MTases_sf"/>
</dbReference>
<reference evidence="3" key="1">
    <citation type="submission" date="2016-05" db="EMBL/GenBank/DDBJ databases">
        <authorList>
            <person name="Dupont C."/>
            <person name="Santoro A."/>
        </authorList>
    </citation>
    <scope>NUCLEOTIDE SEQUENCE [LARGE SCALE GENOMIC DNA]</scope>
    <source>
        <strain evidence="3">U25</strain>
    </source>
</reference>
<dbReference type="CDD" id="cd02440">
    <property type="entry name" value="AdoMet_MTases"/>
    <property type="match status" value="1"/>
</dbReference>
<evidence type="ECO:0000313" key="3">
    <source>
        <dbReference type="Proteomes" id="UP000241022"/>
    </source>
</evidence>
<dbReference type="GeneID" id="24816771"/>
<dbReference type="Pfam" id="PF13649">
    <property type="entry name" value="Methyltransf_25"/>
    <property type="match status" value="1"/>
</dbReference>
<dbReference type="SUPFAM" id="SSF53335">
    <property type="entry name" value="S-adenosyl-L-methionine-dependent methyltransferases"/>
    <property type="match status" value="1"/>
</dbReference>
<feature type="domain" description="Methyltransferase" evidence="1">
    <location>
        <begin position="52"/>
        <end position="151"/>
    </location>
</feature>
<dbReference type="InterPro" id="IPR041698">
    <property type="entry name" value="Methyltransf_25"/>
</dbReference>
<comment type="caution">
    <text evidence="2">The sequence shown here is derived from an EMBL/GenBank/DDBJ whole genome shotgun (WGS) entry which is preliminary data.</text>
</comment>
<keyword evidence="3" id="KW-1185">Reference proteome</keyword>
<dbReference type="Proteomes" id="UP000241022">
    <property type="component" value="Unassembled WGS sequence"/>
</dbReference>
<dbReference type="Gene3D" id="3.40.50.150">
    <property type="entry name" value="Vaccinia Virus protein VP39"/>
    <property type="match status" value="1"/>
</dbReference>
<accession>A0A2R6TBV4</accession>
<evidence type="ECO:0000313" key="2">
    <source>
        <dbReference type="EMBL" id="PTL88116.1"/>
    </source>
</evidence>
<name>A0A2R6TBV4_9ARCH</name>
<reference evidence="2 3" key="2">
    <citation type="submission" date="2018-04" db="EMBL/GenBank/DDBJ databases">
        <title>Transcriptomics of ammonia oxidizing archaea.</title>
        <authorList>
            <person name="Carini P."/>
        </authorList>
    </citation>
    <scope>NUCLEOTIDE SEQUENCE [LARGE SCALE GENOMIC DNA]</scope>
    <source>
        <strain evidence="2 3">U25</strain>
    </source>
</reference>
<gene>
    <name evidence="2" type="ORF">A7X95_02270</name>
</gene>
<sequence length="249" mass="28679">MDHKIWDGMAIDYDNSVENNQDPIIVNYLKKEIDILTNLCKKVYDQNKNSSIIDMGAGTGRVIFALDERLQESTTKFYGVEVSEPMLDYAKQKNQNHEGVSKIEFLKYDLTEPNLSDYFNKGETNIVMCLYNTLGVIPSEKRQQFIDNMRCIAGEKGLTILTAFNGDEFDFIAPRLYNPMMPMIKQIDENSFDVKNKVFQNGLGFRSQWFTKEELKSMLQSNVDPIPIEVTTNDTTHTFGNVFVDRYIV</sequence>
<dbReference type="AlphaFoldDB" id="A0A2R6TBV4"/>
<dbReference type="RefSeq" id="WP_048105470.1">
    <property type="nucleotide sequence ID" value="NZ_CP007026.1"/>
</dbReference>
<organism evidence="2 3">
    <name type="scientific">Candidatus Nitrosopelagicus brevis</name>
    <dbReference type="NCBI Taxonomy" id="1410606"/>
    <lineage>
        <taxon>Archaea</taxon>
        <taxon>Nitrososphaerota</taxon>
    </lineage>
</organism>
<dbReference type="EMBL" id="LXWN01000001">
    <property type="protein sequence ID" value="PTL88116.1"/>
    <property type="molecule type" value="Genomic_DNA"/>
</dbReference>
<evidence type="ECO:0000259" key="1">
    <source>
        <dbReference type="Pfam" id="PF13649"/>
    </source>
</evidence>
<proteinExistence type="predicted"/>
<dbReference type="OrthoDB" id="4668at2157"/>
<protein>
    <recommendedName>
        <fullName evidence="1">Methyltransferase domain-containing protein</fullName>
    </recommendedName>
</protein>